<dbReference type="InterPro" id="IPR051430">
    <property type="entry name" value="Fungal_TF_Env_Response"/>
</dbReference>
<dbReference type="GO" id="GO:0005634">
    <property type="term" value="C:nucleus"/>
    <property type="evidence" value="ECO:0007669"/>
    <property type="project" value="TreeGrafter"/>
</dbReference>
<dbReference type="Proteomes" id="UP000703269">
    <property type="component" value="Unassembled WGS sequence"/>
</dbReference>
<evidence type="ECO:0000256" key="2">
    <source>
        <dbReference type="ARBA" id="ARBA00022833"/>
    </source>
</evidence>
<comment type="caution">
    <text evidence="9">The sequence shown here is derived from an EMBL/GenBank/DDBJ whole genome shotgun (WGS) entry which is preliminary data.</text>
</comment>
<reference evidence="9 10" key="1">
    <citation type="submission" date="2021-08" db="EMBL/GenBank/DDBJ databases">
        <title>Draft Genome Sequence of Phanerochaete sordida strain YK-624.</title>
        <authorList>
            <person name="Mori T."/>
            <person name="Dohra H."/>
            <person name="Suzuki T."/>
            <person name="Kawagishi H."/>
            <person name="Hirai H."/>
        </authorList>
    </citation>
    <scope>NUCLEOTIDE SEQUENCE [LARGE SCALE GENOMIC DNA]</scope>
    <source>
        <strain evidence="9 10">YK-624</strain>
    </source>
</reference>
<proteinExistence type="predicted"/>
<keyword evidence="1" id="KW-0479">Metal-binding</keyword>
<dbReference type="InterPro" id="IPR001138">
    <property type="entry name" value="Zn2Cys6_DnaBD"/>
</dbReference>
<feature type="compositionally biased region" description="Basic and acidic residues" evidence="7">
    <location>
        <begin position="24"/>
        <end position="34"/>
    </location>
</feature>
<keyword evidence="4" id="KW-0238">DNA-binding</keyword>
<dbReference type="GO" id="GO:0008270">
    <property type="term" value="F:zinc ion binding"/>
    <property type="evidence" value="ECO:0007669"/>
    <property type="project" value="InterPro"/>
</dbReference>
<evidence type="ECO:0000313" key="9">
    <source>
        <dbReference type="EMBL" id="GJE87033.1"/>
    </source>
</evidence>
<keyword evidence="6" id="KW-0539">Nucleus</keyword>
<gene>
    <name evidence="9" type="ORF">PsYK624_031160</name>
</gene>
<keyword evidence="3" id="KW-0805">Transcription regulation</keyword>
<evidence type="ECO:0000256" key="3">
    <source>
        <dbReference type="ARBA" id="ARBA00023015"/>
    </source>
</evidence>
<keyword evidence="5" id="KW-0804">Transcription</keyword>
<sequence>MHHSHAYAPSYDTTAGYASVSSMRHPEDSDHEGGDSGPPKKKRRRQALSCTECKRRKIKCDRSGDSPISVFVILT</sequence>
<feature type="region of interest" description="Disordered" evidence="7">
    <location>
        <begin position="1"/>
        <end position="49"/>
    </location>
</feature>
<protein>
    <recommendedName>
        <fullName evidence="8">Zn(2)-C6 fungal-type domain-containing protein</fullName>
    </recommendedName>
</protein>
<dbReference type="Pfam" id="PF00172">
    <property type="entry name" value="Zn_clus"/>
    <property type="match status" value="1"/>
</dbReference>
<keyword evidence="2" id="KW-0862">Zinc</keyword>
<name>A0A9P3G116_9APHY</name>
<evidence type="ECO:0000256" key="6">
    <source>
        <dbReference type="ARBA" id="ARBA00023242"/>
    </source>
</evidence>
<dbReference type="OrthoDB" id="3362851at2759"/>
<dbReference type="GO" id="GO:0000978">
    <property type="term" value="F:RNA polymerase II cis-regulatory region sequence-specific DNA binding"/>
    <property type="evidence" value="ECO:0007669"/>
    <property type="project" value="TreeGrafter"/>
</dbReference>
<dbReference type="PANTHER" id="PTHR31944">
    <property type="entry name" value="HEME-RESPONSIVE ZINC FINGER TRANSCRIPTION FACTOR HAP1"/>
    <property type="match status" value="1"/>
</dbReference>
<dbReference type="SUPFAM" id="SSF57701">
    <property type="entry name" value="Zn2/Cys6 DNA-binding domain"/>
    <property type="match status" value="1"/>
</dbReference>
<dbReference type="PANTHER" id="PTHR31944:SF131">
    <property type="entry name" value="HEME-RESPONSIVE ZINC FINGER TRANSCRIPTION FACTOR HAP1"/>
    <property type="match status" value="1"/>
</dbReference>
<dbReference type="Gene3D" id="4.10.240.10">
    <property type="entry name" value="Zn(2)-C6 fungal-type DNA-binding domain"/>
    <property type="match status" value="1"/>
</dbReference>
<dbReference type="InterPro" id="IPR036864">
    <property type="entry name" value="Zn2-C6_fun-type_DNA-bd_sf"/>
</dbReference>
<accession>A0A9P3G116</accession>
<evidence type="ECO:0000259" key="8">
    <source>
        <dbReference type="Pfam" id="PF00172"/>
    </source>
</evidence>
<evidence type="ECO:0000256" key="1">
    <source>
        <dbReference type="ARBA" id="ARBA00022723"/>
    </source>
</evidence>
<evidence type="ECO:0000256" key="7">
    <source>
        <dbReference type="SAM" id="MobiDB-lite"/>
    </source>
</evidence>
<feature type="domain" description="Zn(2)-C6 fungal-type" evidence="8">
    <location>
        <begin position="49"/>
        <end position="62"/>
    </location>
</feature>
<dbReference type="GO" id="GO:0001228">
    <property type="term" value="F:DNA-binding transcription activator activity, RNA polymerase II-specific"/>
    <property type="evidence" value="ECO:0007669"/>
    <property type="project" value="TreeGrafter"/>
</dbReference>
<organism evidence="9 10">
    <name type="scientific">Phanerochaete sordida</name>
    <dbReference type="NCBI Taxonomy" id="48140"/>
    <lineage>
        <taxon>Eukaryota</taxon>
        <taxon>Fungi</taxon>
        <taxon>Dikarya</taxon>
        <taxon>Basidiomycota</taxon>
        <taxon>Agaricomycotina</taxon>
        <taxon>Agaricomycetes</taxon>
        <taxon>Polyporales</taxon>
        <taxon>Phanerochaetaceae</taxon>
        <taxon>Phanerochaete</taxon>
    </lineage>
</organism>
<evidence type="ECO:0000256" key="4">
    <source>
        <dbReference type="ARBA" id="ARBA00023125"/>
    </source>
</evidence>
<evidence type="ECO:0000256" key="5">
    <source>
        <dbReference type="ARBA" id="ARBA00023163"/>
    </source>
</evidence>
<dbReference type="EMBL" id="BPQB01000005">
    <property type="protein sequence ID" value="GJE87033.1"/>
    <property type="molecule type" value="Genomic_DNA"/>
</dbReference>
<evidence type="ECO:0000313" key="10">
    <source>
        <dbReference type="Proteomes" id="UP000703269"/>
    </source>
</evidence>
<keyword evidence="10" id="KW-1185">Reference proteome</keyword>
<dbReference type="AlphaFoldDB" id="A0A9P3G116"/>